<evidence type="ECO:0000256" key="9">
    <source>
        <dbReference type="ARBA" id="ARBA00023136"/>
    </source>
</evidence>
<evidence type="ECO:0000256" key="7">
    <source>
        <dbReference type="ARBA" id="ARBA00023034"/>
    </source>
</evidence>
<comment type="function">
    <text evidence="1">General regulator of phagocytosis. Required to uptake Gram negative bacterium by macrophages.</text>
</comment>
<sequence length="250" mass="29224">MHLKELSGPLIVLLLSGTILTATIFIIFAKRQITRYSLRSRHTPHAPIGNSANKQIKREIERRLNQVDKLFYEPQLLLDDDDRYISHLPPYYYRMKAIDDLKLLEKEIPIIRGSRDSLRSFLVNYFSGTSQKLINQYCDSYEHARYDPNEFNEVEYQKYHHLLLKMIEVAKLTKQTTKSPSKNRTPTKKSKIQPLLDPSRLKPPATQMMPPETRNSQLNLSIALQQQQLEDENEILSVSHTHDLPKIEIM</sequence>
<keyword evidence="5 11" id="KW-0812">Transmembrane</keyword>
<evidence type="ECO:0000256" key="11">
    <source>
        <dbReference type="SAM" id="Phobius"/>
    </source>
</evidence>
<dbReference type="InterPro" id="IPR010876">
    <property type="entry name" value="C1orf43"/>
</dbReference>
<evidence type="ECO:0000313" key="12">
    <source>
        <dbReference type="EMBL" id="KAG5682360.1"/>
    </source>
</evidence>
<proteinExistence type="predicted"/>
<feature type="compositionally biased region" description="Polar residues" evidence="10">
    <location>
        <begin position="174"/>
        <end position="184"/>
    </location>
</feature>
<reference evidence="12" key="1">
    <citation type="submission" date="2021-03" db="EMBL/GenBank/DDBJ databases">
        <title>Chromosome level genome of the anhydrobiotic midge Polypedilum vanderplanki.</title>
        <authorList>
            <person name="Yoshida Y."/>
            <person name="Kikawada T."/>
            <person name="Gusev O."/>
        </authorList>
    </citation>
    <scope>NUCLEOTIDE SEQUENCE</scope>
    <source>
        <strain evidence="12">NIAS01</strain>
        <tissue evidence="12">Whole body or cell culture</tissue>
    </source>
</reference>
<keyword evidence="7" id="KW-0333">Golgi apparatus</keyword>
<name>A0A9J6CKA9_POLVA</name>
<protein>
    <submittedName>
        <fullName evidence="12">Uncharacterized protein</fullName>
    </submittedName>
</protein>
<feature type="transmembrane region" description="Helical" evidence="11">
    <location>
        <begin position="6"/>
        <end position="29"/>
    </location>
</feature>
<evidence type="ECO:0000256" key="6">
    <source>
        <dbReference type="ARBA" id="ARBA00022989"/>
    </source>
</evidence>
<keyword evidence="6 11" id="KW-1133">Transmembrane helix</keyword>
<dbReference type="EMBL" id="JADBJN010000001">
    <property type="protein sequence ID" value="KAG5682360.1"/>
    <property type="molecule type" value="Genomic_DNA"/>
</dbReference>
<evidence type="ECO:0000313" key="13">
    <source>
        <dbReference type="Proteomes" id="UP001107558"/>
    </source>
</evidence>
<dbReference type="Proteomes" id="UP001107558">
    <property type="component" value="Chromosome 1"/>
</dbReference>
<evidence type="ECO:0000256" key="4">
    <source>
        <dbReference type="ARBA" id="ARBA00004555"/>
    </source>
</evidence>
<evidence type="ECO:0000256" key="8">
    <source>
        <dbReference type="ARBA" id="ARBA00023128"/>
    </source>
</evidence>
<dbReference type="GO" id="GO:0005739">
    <property type="term" value="C:mitochondrion"/>
    <property type="evidence" value="ECO:0007669"/>
    <property type="project" value="UniProtKB-SubCell"/>
</dbReference>
<gene>
    <name evidence="12" type="ORF">PVAND_011716</name>
</gene>
<evidence type="ECO:0000256" key="1">
    <source>
        <dbReference type="ARBA" id="ARBA00002620"/>
    </source>
</evidence>
<keyword evidence="13" id="KW-1185">Reference proteome</keyword>
<dbReference type="Pfam" id="PF07406">
    <property type="entry name" value="NICE-3"/>
    <property type="match status" value="1"/>
</dbReference>
<dbReference type="GO" id="GO:0016020">
    <property type="term" value="C:membrane"/>
    <property type="evidence" value="ECO:0007669"/>
    <property type="project" value="UniProtKB-SubCell"/>
</dbReference>
<evidence type="ECO:0000256" key="10">
    <source>
        <dbReference type="SAM" id="MobiDB-lite"/>
    </source>
</evidence>
<accession>A0A9J6CKA9</accession>
<keyword evidence="8" id="KW-0496">Mitochondrion</keyword>
<comment type="subcellular location">
    <subcellularLocation>
        <location evidence="4">Golgi apparatus</location>
    </subcellularLocation>
    <subcellularLocation>
        <location evidence="2">Membrane</location>
        <topology evidence="2">Single-pass membrane protein</topology>
    </subcellularLocation>
    <subcellularLocation>
        <location evidence="3">Mitochondrion</location>
    </subcellularLocation>
</comment>
<feature type="region of interest" description="Disordered" evidence="10">
    <location>
        <begin position="174"/>
        <end position="212"/>
    </location>
</feature>
<organism evidence="12 13">
    <name type="scientific">Polypedilum vanderplanki</name>
    <name type="common">Sleeping chironomid midge</name>
    <dbReference type="NCBI Taxonomy" id="319348"/>
    <lineage>
        <taxon>Eukaryota</taxon>
        <taxon>Metazoa</taxon>
        <taxon>Ecdysozoa</taxon>
        <taxon>Arthropoda</taxon>
        <taxon>Hexapoda</taxon>
        <taxon>Insecta</taxon>
        <taxon>Pterygota</taxon>
        <taxon>Neoptera</taxon>
        <taxon>Endopterygota</taxon>
        <taxon>Diptera</taxon>
        <taxon>Nematocera</taxon>
        <taxon>Chironomoidea</taxon>
        <taxon>Chironomidae</taxon>
        <taxon>Chironominae</taxon>
        <taxon>Polypedilum</taxon>
        <taxon>Polypedilum</taxon>
    </lineage>
</organism>
<dbReference type="PANTHER" id="PTHR21425:SF2">
    <property type="entry name" value="PROTEIN C1ORF43"/>
    <property type="match status" value="1"/>
</dbReference>
<dbReference type="PANTHER" id="PTHR21425">
    <property type="entry name" value="NICE-3"/>
    <property type="match status" value="1"/>
</dbReference>
<comment type="caution">
    <text evidence="12">The sequence shown here is derived from an EMBL/GenBank/DDBJ whole genome shotgun (WGS) entry which is preliminary data.</text>
</comment>
<dbReference type="AlphaFoldDB" id="A0A9J6CKA9"/>
<evidence type="ECO:0000256" key="3">
    <source>
        <dbReference type="ARBA" id="ARBA00004173"/>
    </source>
</evidence>
<keyword evidence="9 11" id="KW-0472">Membrane</keyword>
<dbReference type="OrthoDB" id="5960253at2759"/>
<dbReference type="GO" id="GO:0005794">
    <property type="term" value="C:Golgi apparatus"/>
    <property type="evidence" value="ECO:0007669"/>
    <property type="project" value="UniProtKB-SubCell"/>
</dbReference>
<evidence type="ECO:0000256" key="2">
    <source>
        <dbReference type="ARBA" id="ARBA00004167"/>
    </source>
</evidence>
<evidence type="ECO:0000256" key="5">
    <source>
        <dbReference type="ARBA" id="ARBA00022692"/>
    </source>
</evidence>